<dbReference type="EMBL" id="WMBE01000001">
    <property type="protein sequence ID" value="MDG0866347.1"/>
    <property type="molecule type" value="Genomic_DNA"/>
</dbReference>
<evidence type="ECO:0000313" key="4">
    <source>
        <dbReference type="EMBL" id="MDG0866347.1"/>
    </source>
</evidence>
<dbReference type="Pfam" id="PF07221">
    <property type="entry name" value="GlcNAc_2-epim"/>
    <property type="match status" value="1"/>
</dbReference>
<protein>
    <submittedName>
        <fullName evidence="5">AGE family epimerase/isomerase</fullName>
    </submittedName>
</protein>
<evidence type="ECO:0000256" key="3">
    <source>
        <dbReference type="SAM" id="MobiDB-lite"/>
    </source>
</evidence>
<accession>A0AAJ5ZCW7</accession>
<dbReference type="GO" id="GO:0005975">
    <property type="term" value="P:carbohydrate metabolic process"/>
    <property type="evidence" value="ECO:0007669"/>
    <property type="project" value="InterPro"/>
</dbReference>
<evidence type="ECO:0000313" key="6">
    <source>
        <dbReference type="Proteomes" id="UP001219901"/>
    </source>
</evidence>
<name>A0AAJ5ZCW7_9CHLR</name>
<dbReference type="InterPro" id="IPR012341">
    <property type="entry name" value="6hp_glycosidase-like_sf"/>
</dbReference>
<dbReference type="SUPFAM" id="SSF48208">
    <property type="entry name" value="Six-hairpin glycosidases"/>
    <property type="match status" value="1"/>
</dbReference>
<dbReference type="InterPro" id="IPR010819">
    <property type="entry name" value="AGE/CE"/>
</dbReference>
<dbReference type="InterPro" id="IPR008928">
    <property type="entry name" value="6-hairpin_glycosidase_sf"/>
</dbReference>
<sequence>MPTTDQPRKPNYSSKEFLQQHVQEIVDFYYPDCIDYELGGYINQFRDDGTIFDDQTKHLVGTCRFIYVFSIAAMMLDNTEYVDAAKHGIKFLQEHHKQPSGGYAWLLSGLDVTDATNHCYGHAFVLLAYATALKAGVKEAAQPLAETFDLMEEQFWNAEDQLYVDEISPDWSVTDPYRGQNANMHTCEAMIAAFEATGDKRYLERATTLAKRVCIDLANESGGMIWEHYAEDWSIDWKYNLDDPKNLFRPYGFLVGHWTEWTKLLLILEEHNPQDWMLPQAKKLFDSAVAQGWDHVNGGFNYSISPSIDEERAIALGLPATLGEIIDTDRYYWVLSETIAASGLLATRTGVAEYAEWHERTWQWSLDNLVDQKYGGWYRILDSNNQRYDNLKSPASKTDYHPVAACWELFQRAKIAARTGKQLSCHHPEHRRRVSSQQHSTHKLSNDIATLSS</sequence>
<evidence type="ECO:0000256" key="1">
    <source>
        <dbReference type="ARBA" id="ARBA00008558"/>
    </source>
</evidence>
<keyword evidence="2" id="KW-0413">Isomerase</keyword>
<dbReference type="InterPro" id="IPR034116">
    <property type="entry name" value="AGE_dom"/>
</dbReference>
<reference evidence="5" key="2">
    <citation type="journal article" date="2023" name="Nat. Commun.">
        <title>Cultivation of marine bacteria of the SAR202 clade.</title>
        <authorList>
            <person name="Lim Y."/>
            <person name="Seo J.H."/>
            <person name="Giovannoni S.J."/>
            <person name="Kang I."/>
            <person name="Cho J.C."/>
        </authorList>
    </citation>
    <scope>NUCLEOTIDE SEQUENCE</scope>
    <source>
        <strain evidence="5">JH1073</strain>
    </source>
</reference>
<keyword evidence="6" id="KW-1185">Reference proteome</keyword>
<dbReference type="PANTHER" id="PTHR15108">
    <property type="entry name" value="N-ACYLGLUCOSAMINE-2-EPIMERASE"/>
    <property type="match status" value="1"/>
</dbReference>
<evidence type="ECO:0000313" key="5">
    <source>
        <dbReference type="EMBL" id="WFG38938.1"/>
    </source>
</evidence>
<evidence type="ECO:0000313" key="7">
    <source>
        <dbReference type="Proteomes" id="UP001321249"/>
    </source>
</evidence>
<organism evidence="5 6">
    <name type="scientific">Candidatus Lucifugimonas marina</name>
    <dbReference type="NCBI Taxonomy" id="3038979"/>
    <lineage>
        <taxon>Bacteria</taxon>
        <taxon>Bacillati</taxon>
        <taxon>Chloroflexota</taxon>
        <taxon>Dehalococcoidia</taxon>
        <taxon>SAR202 cluster</taxon>
        <taxon>Candidatus Lucifugimonadales</taxon>
        <taxon>Candidatus Lucifugimonadaceae</taxon>
        <taxon>Candidatus Lucifugimonas</taxon>
    </lineage>
</organism>
<proteinExistence type="inferred from homology"/>
<dbReference type="EMBL" id="CP046147">
    <property type="protein sequence ID" value="WFG38938.1"/>
    <property type="molecule type" value="Genomic_DNA"/>
</dbReference>
<comment type="similarity">
    <text evidence="1">Belongs to the N-acylglucosamine 2-epimerase family.</text>
</comment>
<dbReference type="RefSeq" id="WP_342822216.1">
    <property type="nucleotide sequence ID" value="NZ_CP046146.1"/>
</dbReference>
<dbReference type="AlphaFoldDB" id="A0AAJ5ZCW7"/>
<evidence type="ECO:0000256" key="2">
    <source>
        <dbReference type="ARBA" id="ARBA00023235"/>
    </source>
</evidence>
<dbReference type="CDD" id="cd00249">
    <property type="entry name" value="AGE"/>
    <property type="match status" value="1"/>
</dbReference>
<reference evidence="6 7" key="1">
    <citation type="submission" date="2019-11" db="EMBL/GenBank/DDBJ databases">
        <authorList>
            <person name="Cho J.-C."/>
        </authorList>
    </citation>
    <scope>NUCLEOTIDE SEQUENCE [LARGE SCALE GENOMIC DNA]</scope>
    <source>
        <strain evidence="5 6">JH1073</strain>
        <strain evidence="4 7">JH702</strain>
    </source>
</reference>
<dbReference type="GO" id="GO:0016853">
    <property type="term" value="F:isomerase activity"/>
    <property type="evidence" value="ECO:0007669"/>
    <property type="project" value="UniProtKB-KW"/>
</dbReference>
<reference evidence="6" key="3">
    <citation type="submission" date="2023-06" db="EMBL/GenBank/DDBJ databases">
        <title>Pangenomics reveal diversification of enzyme families and niche specialization in globally abundant SAR202 bacteria.</title>
        <authorList>
            <person name="Saw J.H.W."/>
        </authorList>
    </citation>
    <scope>NUCLEOTIDE SEQUENCE [LARGE SCALE GENOMIC DNA]</scope>
    <source>
        <strain evidence="6">JH1073</strain>
    </source>
</reference>
<dbReference type="Proteomes" id="UP001321249">
    <property type="component" value="Unassembled WGS sequence"/>
</dbReference>
<dbReference type="Proteomes" id="UP001219901">
    <property type="component" value="Chromosome"/>
</dbReference>
<feature type="region of interest" description="Disordered" evidence="3">
    <location>
        <begin position="421"/>
        <end position="453"/>
    </location>
</feature>
<dbReference type="Gene3D" id="1.50.10.10">
    <property type="match status" value="1"/>
</dbReference>
<gene>
    <name evidence="4" type="ORF">GKO46_04575</name>
    <name evidence="5" type="ORF">GKO48_04685</name>
</gene>